<organism evidence="1 2">
    <name type="scientific">Limosilactobacillus reuteri</name>
    <name type="common">Lactobacillus reuteri</name>
    <dbReference type="NCBI Taxonomy" id="1598"/>
    <lineage>
        <taxon>Bacteria</taxon>
        <taxon>Bacillati</taxon>
        <taxon>Bacillota</taxon>
        <taxon>Bacilli</taxon>
        <taxon>Lactobacillales</taxon>
        <taxon>Lactobacillaceae</taxon>
        <taxon>Limosilactobacillus</taxon>
    </lineage>
</organism>
<evidence type="ECO:0000313" key="2">
    <source>
        <dbReference type="Proteomes" id="UP000027731"/>
    </source>
</evidence>
<accession>A0A073JPG7</accession>
<dbReference type="EMBL" id="JOSX01000013">
    <property type="protein sequence ID" value="KEK15464.1"/>
    <property type="molecule type" value="Genomic_DNA"/>
</dbReference>
<name>A0A073JPG7_LIMRT</name>
<sequence length="123" mass="14398">MKNNSLIKQINDLIFAPEEEIAWIGSADGKFAMNWEEFSFRFSQLNHDPEDAKQELAVDLVIVMKDHSWYERNLNDGGWIHKRMPYLAINHRPFKYVSESDSPNGSWPWSTLEELNDVEEVAQ</sequence>
<reference evidence="1 2" key="1">
    <citation type="submission" date="2014-06" db="EMBL/GenBank/DDBJ databases">
        <title>Genetic determinant of reutericyclin biosynthesis of Lactobacillus reuteri.</title>
        <authorList>
            <person name="Lin X."/>
            <person name="Duar R."/>
            <person name="Walter J."/>
            <person name="Gaenzle M."/>
        </authorList>
    </citation>
    <scope>NUCLEOTIDE SEQUENCE [LARGE SCALE GENOMIC DNA]</scope>
    <source>
        <strain evidence="1 2">LTH2584</strain>
    </source>
</reference>
<dbReference type="AlphaFoldDB" id="A0A073JPG7"/>
<evidence type="ECO:0000313" key="1">
    <source>
        <dbReference type="EMBL" id="KEK15464.1"/>
    </source>
</evidence>
<dbReference type="PATRIC" id="fig|1598.90.peg.764"/>
<protein>
    <submittedName>
        <fullName evidence="1">Uncharacterized protein</fullName>
    </submittedName>
</protein>
<dbReference type="RefSeq" id="WP_035168747.1">
    <property type="nucleotide sequence ID" value="NZ_JAJGWO010000224.1"/>
</dbReference>
<dbReference type="Proteomes" id="UP000027731">
    <property type="component" value="Unassembled WGS sequence"/>
</dbReference>
<proteinExistence type="predicted"/>
<comment type="caution">
    <text evidence="1">The sequence shown here is derived from an EMBL/GenBank/DDBJ whole genome shotgun (WGS) entry which is preliminary data.</text>
</comment>
<gene>
    <name evidence="1" type="ORF">LR3_06675</name>
</gene>